<dbReference type="InterPro" id="IPR036691">
    <property type="entry name" value="Endo/exonu/phosph_ase_sf"/>
</dbReference>
<dbReference type="PROSITE" id="PS51257">
    <property type="entry name" value="PROKAR_LIPOPROTEIN"/>
    <property type="match status" value="1"/>
</dbReference>
<comment type="caution">
    <text evidence="2">The sequence shown here is derived from an EMBL/GenBank/DDBJ whole genome shotgun (WGS) entry which is preliminary data.</text>
</comment>
<sequence length="312" mass="35570">MKSAFVASFILTLLVSCQEKPNDIELSVMVWNIWEGGSSRLIERDGVPDVIKTIQIADPDIVLLVETYGSGMRIADSLGMHFHLIAPEGTAVDDPGTNLSILSKYPFGRRIDFYNHFNIGGIEVDVDRFGKIRLFDLWLNFQPWHDEPETLDMSPNELVEWEISGGRQEEVQTILQNLTPFLKESDDIPVILGGDFNIWSYRDWGEDTQDLHQGKTVSWWTLAEFEKAGFIDGFRQIHPNAQTHPGISWGMPGIKDDHRIDYILYKGKSIQAIDSEIHKADYNNELIFRGDTIDFPSDHGFVLTKFKLNAKK</sequence>
<dbReference type="Gene3D" id="3.60.10.10">
    <property type="entry name" value="Endonuclease/exonuclease/phosphatase"/>
    <property type="match status" value="1"/>
</dbReference>
<keyword evidence="2" id="KW-0540">Nuclease</keyword>
<accession>A0ABW4VTE9</accession>
<keyword evidence="2" id="KW-0378">Hydrolase</keyword>
<protein>
    <submittedName>
        <fullName evidence="2">Endonuclease/exonuclease/phosphatase family protein</fullName>
    </submittedName>
</protein>
<dbReference type="InterPro" id="IPR005135">
    <property type="entry name" value="Endo/exonuclease/phosphatase"/>
</dbReference>
<proteinExistence type="predicted"/>
<gene>
    <name evidence="2" type="ORF">ACFSKL_17545</name>
</gene>
<dbReference type="EMBL" id="JBHUHR010000045">
    <property type="protein sequence ID" value="MFD2036613.1"/>
    <property type="molecule type" value="Genomic_DNA"/>
</dbReference>
<evidence type="ECO:0000313" key="3">
    <source>
        <dbReference type="Proteomes" id="UP001597361"/>
    </source>
</evidence>
<keyword evidence="3" id="KW-1185">Reference proteome</keyword>
<dbReference type="RefSeq" id="WP_376887794.1">
    <property type="nucleotide sequence ID" value="NZ_JBHUHR010000045.1"/>
</dbReference>
<name>A0ABW4VTE9_9BACT</name>
<organism evidence="2 3">
    <name type="scientific">Belliella marina</name>
    <dbReference type="NCBI Taxonomy" id="1644146"/>
    <lineage>
        <taxon>Bacteria</taxon>
        <taxon>Pseudomonadati</taxon>
        <taxon>Bacteroidota</taxon>
        <taxon>Cytophagia</taxon>
        <taxon>Cytophagales</taxon>
        <taxon>Cyclobacteriaceae</taxon>
        <taxon>Belliella</taxon>
    </lineage>
</organism>
<dbReference type="Pfam" id="PF03372">
    <property type="entry name" value="Exo_endo_phos"/>
    <property type="match status" value="1"/>
</dbReference>
<dbReference type="GO" id="GO:0004519">
    <property type="term" value="F:endonuclease activity"/>
    <property type="evidence" value="ECO:0007669"/>
    <property type="project" value="UniProtKB-KW"/>
</dbReference>
<feature type="domain" description="Endonuclease/exonuclease/phosphatase" evidence="1">
    <location>
        <begin position="29"/>
        <end position="299"/>
    </location>
</feature>
<dbReference type="PANTHER" id="PTHR41349:SF1">
    <property type="entry name" value="PROTEIN CBG08683"/>
    <property type="match status" value="1"/>
</dbReference>
<dbReference type="SUPFAM" id="SSF56219">
    <property type="entry name" value="DNase I-like"/>
    <property type="match status" value="1"/>
</dbReference>
<evidence type="ECO:0000259" key="1">
    <source>
        <dbReference type="Pfam" id="PF03372"/>
    </source>
</evidence>
<dbReference type="PANTHER" id="PTHR41349">
    <property type="match status" value="1"/>
</dbReference>
<keyword evidence="2" id="KW-0255">Endonuclease</keyword>
<evidence type="ECO:0000313" key="2">
    <source>
        <dbReference type="EMBL" id="MFD2036613.1"/>
    </source>
</evidence>
<dbReference type="Proteomes" id="UP001597361">
    <property type="component" value="Unassembled WGS sequence"/>
</dbReference>
<reference evidence="3" key="1">
    <citation type="journal article" date="2019" name="Int. J. Syst. Evol. Microbiol.">
        <title>The Global Catalogue of Microorganisms (GCM) 10K type strain sequencing project: providing services to taxonomists for standard genome sequencing and annotation.</title>
        <authorList>
            <consortium name="The Broad Institute Genomics Platform"/>
            <consortium name="The Broad Institute Genome Sequencing Center for Infectious Disease"/>
            <person name="Wu L."/>
            <person name="Ma J."/>
        </authorList>
    </citation>
    <scope>NUCLEOTIDE SEQUENCE [LARGE SCALE GENOMIC DNA]</scope>
    <source>
        <strain evidence="3">CGMCC 1.15180</strain>
    </source>
</reference>